<evidence type="ECO:0000313" key="1">
    <source>
        <dbReference type="EMBL" id="MPM47842.1"/>
    </source>
</evidence>
<comment type="caution">
    <text evidence="1">The sequence shown here is derived from an EMBL/GenBank/DDBJ whole genome shotgun (WGS) entry which is preliminary data.</text>
</comment>
<reference evidence="1" key="1">
    <citation type="submission" date="2019-08" db="EMBL/GenBank/DDBJ databases">
        <authorList>
            <person name="Kucharzyk K."/>
            <person name="Murdoch R.W."/>
            <person name="Higgins S."/>
            <person name="Loffler F."/>
        </authorList>
    </citation>
    <scope>NUCLEOTIDE SEQUENCE</scope>
</reference>
<dbReference type="AlphaFoldDB" id="A0A645A452"/>
<dbReference type="EMBL" id="VSSQ01011842">
    <property type="protein sequence ID" value="MPM47842.1"/>
    <property type="molecule type" value="Genomic_DNA"/>
</dbReference>
<proteinExistence type="predicted"/>
<accession>A0A645A452</accession>
<gene>
    <name evidence="1" type="ORF">SDC9_94563</name>
</gene>
<organism evidence="1">
    <name type="scientific">bioreactor metagenome</name>
    <dbReference type="NCBI Taxonomy" id="1076179"/>
    <lineage>
        <taxon>unclassified sequences</taxon>
        <taxon>metagenomes</taxon>
        <taxon>ecological metagenomes</taxon>
    </lineage>
</organism>
<protein>
    <submittedName>
        <fullName evidence="1">Uncharacterized protein</fullName>
    </submittedName>
</protein>
<sequence length="141" mass="15407">MGRIDGIGLRAAVISAYGEQDGFSRVPDHHAIGSAADQTGIQIQRQRSVHVEIHPGCGIHCEGQRFPGRELGFIRAEVVVKALFCEASHKHVGTVLLSYRTAVAIEPACGIENIVLSRVGYFRSGGVRIYHLQNHMVTQYS</sequence>
<name>A0A645A452_9ZZZZ</name>